<feature type="region of interest" description="Disordered" evidence="1">
    <location>
        <begin position="244"/>
        <end position="263"/>
    </location>
</feature>
<evidence type="ECO:0000256" key="1">
    <source>
        <dbReference type="SAM" id="MobiDB-lite"/>
    </source>
</evidence>
<reference evidence="2" key="1">
    <citation type="submission" date="2022-08" db="EMBL/GenBank/DDBJ databases">
        <authorList>
            <consortium name="DOE Joint Genome Institute"/>
            <person name="Min B."/>
            <person name="Riley R."/>
            <person name="Sierra-Patev S."/>
            <person name="Naranjo-Ortiz M."/>
            <person name="Looney B."/>
            <person name="Konkel Z."/>
            <person name="Slot J.C."/>
            <person name="Sakamoto Y."/>
            <person name="Steenwyk J.L."/>
            <person name="Rokas A."/>
            <person name="Carro J."/>
            <person name="Camarero S."/>
            <person name="Ferreira P."/>
            <person name="Molpeceres G."/>
            <person name="Ruiz-Duenas F.J."/>
            <person name="Serrano A."/>
            <person name="Henrissat B."/>
            <person name="Drula E."/>
            <person name="Hughes K.W."/>
            <person name="Mata J.L."/>
            <person name="Ishikawa N.K."/>
            <person name="Vargas-Isla R."/>
            <person name="Ushijima S."/>
            <person name="Smith C.A."/>
            <person name="Ahrendt S."/>
            <person name="Andreopoulos W."/>
            <person name="He G."/>
            <person name="Labutti K."/>
            <person name="Lipzen A."/>
            <person name="Ng V."/>
            <person name="Sandor L."/>
            <person name="Barry K."/>
            <person name="Martinez A.T."/>
            <person name="Xiao Y."/>
            <person name="Gibbons J.G."/>
            <person name="Terashima K."/>
            <person name="Hibbett D.S."/>
            <person name="Grigoriev I.V."/>
        </authorList>
    </citation>
    <scope>NUCLEOTIDE SEQUENCE</scope>
    <source>
        <strain evidence="2">TFB9207</strain>
    </source>
</reference>
<dbReference type="Proteomes" id="UP001163846">
    <property type="component" value="Unassembled WGS sequence"/>
</dbReference>
<feature type="compositionally biased region" description="Basic and acidic residues" evidence="1">
    <location>
        <begin position="193"/>
        <end position="203"/>
    </location>
</feature>
<evidence type="ECO:0000313" key="3">
    <source>
        <dbReference type="Proteomes" id="UP001163846"/>
    </source>
</evidence>
<feature type="compositionally biased region" description="Acidic residues" evidence="1">
    <location>
        <begin position="204"/>
        <end position="220"/>
    </location>
</feature>
<name>A0AA38U616_9AGAR</name>
<feature type="non-terminal residue" evidence="2">
    <location>
        <position position="263"/>
    </location>
</feature>
<proteinExistence type="predicted"/>
<keyword evidence="3" id="KW-1185">Reference proteome</keyword>
<dbReference type="AlphaFoldDB" id="A0AA38U616"/>
<accession>A0AA38U616</accession>
<comment type="caution">
    <text evidence="2">The sequence shown here is derived from an EMBL/GenBank/DDBJ whole genome shotgun (WGS) entry which is preliminary data.</text>
</comment>
<dbReference type="EMBL" id="MU806792">
    <property type="protein sequence ID" value="KAJ3833022.1"/>
    <property type="molecule type" value="Genomic_DNA"/>
</dbReference>
<gene>
    <name evidence="2" type="ORF">F5878DRAFT_633683</name>
</gene>
<feature type="region of interest" description="Disordered" evidence="1">
    <location>
        <begin position="189"/>
        <end position="221"/>
    </location>
</feature>
<evidence type="ECO:0000313" key="2">
    <source>
        <dbReference type="EMBL" id="KAJ3833022.1"/>
    </source>
</evidence>
<organism evidence="2 3">
    <name type="scientific">Lentinula raphanica</name>
    <dbReference type="NCBI Taxonomy" id="153919"/>
    <lineage>
        <taxon>Eukaryota</taxon>
        <taxon>Fungi</taxon>
        <taxon>Dikarya</taxon>
        <taxon>Basidiomycota</taxon>
        <taxon>Agaricomycotina</taxon>
        <taxon>Agaricomycetes</taxon>
        <taxon>Agaricomycetidae</taxon>
        <taxon>Agaricales</taxon>
        <taxon>Marasmiineae</taxon>
        <taxon>Omphalotaceae</taxon>
        <taxon>Lentinula</taxon>
    </lineage>
</organism>
<protein>
    <submittedName>
        <fullName evidence="2">Uncharacterized protein</fullName>
    </submittedName>
</protein>
<sequence>NTQPIQSFRLFTGEFYCGITALEYHWGLEKGELDLWCPLNRISVRADVAPLFLDWELALVPTVEVLQTLANTVEANFLNPTDQRRSCFEVLPPGEYDYDLVPVRKNPPNLFLVGNSSSFHQRLEFAHPHFPRVKLNVHPTFAVVHGVYQLYPSVHRNRPYFTIMSVITAVCYSTVPRDFQTRPNTQLLPRRISGQDDDQRSFESDDSEEIIEDDDYSGEDDGVRIQSWLEGVPKLISLVEEVSGKSEGECSKNSWRNSPVKGV</sequence>